<proteinExistence type="predicted"/>
<evidence type="ECO:0000313" key="2">
    <source>
        <dbReference type="Proteomes" id="UP001211204"/>
    </source>
</evidence>
<evidence type="ECO:0000313" key="1">
    <source>
        <dbReference type="EMBL" id="BDT79869.1"/>
    </source>
</evidence>
<keyword evidence="2" id="KW-1185">Reference proteome</keyword>
<reference evidence="1 2" key="1">
    <citation type="submission" date="2022-11" db="EMBL/GenBank/DDBJ databases">
        <title>Complete Genome Sequences of three Polynucleobacter sp. Subcluster PnecC Strains KF022, KF023, and KF032 Isolated from a Shallow Eutrophic Lake in Japan.</title>
        <authorList>
            <person name="Ogata Y."/>
            <person name="Watanabe K."/>
            <person name="Takemine S."/>
            <person name="Shindo C."/>
            <person name="Kurokawa R."/>
            <person name="Suda W."/>
        </authorList>
    </citation>
    <scope>NUCLEOTIDE SEQUENCE [LARGE SCALE GENOMIC DNA]</scope>
    <source>
        <strain evidence="1 2">KF032</strain>
    </source>
</reference>
<sequence length="50" mass="5600">MAVECLIYNHVYKGLTQQAPFNHNANKKGCYNAQQDEAHPAIIRSKGLLT</sequence>
<dbReference type="EMBL" id="AP026974">
    <property type="protein sequence ID" value="BDT79869.1"/>
    <property type="molecule type" value="Genomic_DNA"/>
</dbReference>
<dbReference type="Proteomes" id="UP001211204">
    <property type="component" value="Chromosome"/>
</dbReference>
<gene>
    <name evidence="1" type="ORF">PKF032_17570</name>
</gene>
<name>A0ABM8CPW7_9BURK</name>
<protein>
    <submittedName>
        <fullName evidence="1">Uncharacterized protein</fullName>
    </submittedName>
</protein>
<accession>A0ABM8CPW7</accession>
<organism evidence="1 2">
    <name type="scientific">Polynucleobacter yangtzensis</name>
    <dbReference type="NCBI Taxonomy" id="1743159"/>
    <lineage>
        <taxon>Bacteria</taxon>
        <taxon>Pseudomonadati</taxon>
        <taxon>Pseudomonadota</taxon>
        <taxon>Betaproteobacteria</taxon>
        <taxon>Burkholderiales</taxon>
        <taxon>Burkholderiaceae</taxon>
        <taxon>Polynucleobacter</taxon>
    </lineage>
</organism>